<dbReference type="RefSeq" id="WP_023859304.1">
    <property type="nucleotide sequence ID" value="NZ_AZFH01000010.1"/>
</dbReference>
<dbReference type="EMBL" id="AZFH01000010">
    <property type="protein sequence ID" value="KRL84369.1"/>
    <property type="molecule type" value="Genomic_DNA"/>
</dbReference>
<protein>
    <submittedName>
        <fullName evidence="2">Uncharacterized protein</fullName>
    </submittedName>
</protein>
<accession>A0A0R1TSM4</accession>
<name>A0A0R1TSM4_9LACO</name>
<feature type="compositionally biased region" description="Polar residues" evidence="1">
    <location>
        <begin position="60"/>
        <end position="82"/>
    </location>
</feature>
<evidence type="ECO:0000313" key="2">
    <source>
        <dbReference type="EMBL" id="KRL84369.1"/>
    </source>
</evidence>
<proteinExistence type="predicted"/>
<gene>
    <name evidence="2" type="ORF">FC36_GL000292</name>
</gene>
<reference evidence="2 3" key="1">
    <citation type="journal article" date="2015" name="Genome Announc.">
        <title>Expanding the biotechnology potential of lactobacilli through comparative genomics of 213 strains and associated genera.</title>
        <authorList>
            <person name="Sun Z."/>
            <person name="Harris H.M."/>
            <person name="McCann A."/>
            <person name="Guo C."/>
            <person name="Argimon S."/>
            <person name="Zhang W."/>
            <person name="Yang X."/>
            <person name="Jeffery I.B."/>
            <person name="Cooney J.C."/>
            <person name="Kagawa T.F."/>
            <person name="Liu W."/>
            <person name="Song Y."/>
            <person name="Salvetti E."/>
            <person name="Wrobel A."/>
            <person name="Rasinkangas P."/>
            <person name="Parkhill J."/>
            <person name="Rea M.C."/>
            <person name="O'Sullivan O."/>
            <person name="Ritari J."/>
            <person name="Douillard F.P."/>
            <person name="Paul Ross R."/>
            <person name="Yang R."/>
            <person name="Briner A.E."/>
            <person name="Felis G.E."/>
            <person name="de Vos W.M."/>
            <person name="Barrangou R."/>
            <person name="Klaenhammer T.R."/>
            <person name="Caufield P.W."/>
            <person name="Cui Y."/>
            <person name="Zhang H."/>
            <person name="O'Toole P.W."/>
        </authorList>
    </citation>
    <scope>NUCLEOTIDE SEQUENCE [LARGE SCALE GENOMIC DNA]</scope>
    <source>
        <strain evidence="2 3">DSM 15833</strain>
    </source>
</reference>
<evidence type="ECO:0000256" key="1">
    <source>
        <dbReference type="SAM" id="MobiDB-lite"/>
    </source>
</evidence>
<dbReference type="AlphaFoldDB" id="A0A0R1TSM4"/>
<sequence>MGKNKGIYVALDYEKEGDIIQFLESSPFSKKALVILGLRELMKQDSVSVSLSNNLNAQINTRNEFQEPNNSANSMDVSSEFDTPTRVVEQYKQQGEAMPNMPNDRTVSEKRPGNKIHRKITNGGILK</sequence>
<organism evidence="2 3">
    <name type="scientific">Ligilactobacillus equi DSM 15833 = JCM 10991</name>
    <dbReference type="NCBI Taxonomy" id="1423740"/>
    <lineage>
        <taxon>Bacteria</taxon>
        <taxon>Bacillati</taxon>
        <taxon>Bacillota</taxon>
        <taxon>Bacilli</taxon>
        <taxon>Lactobacillales</taxon>
        <taxon>Lactobacillaceae</taxon>
        <taxon>Ligilactobacillus</taxon>
    </lineage>
</organism>
<dbReference type="PATRIC" id="fig|1423740.3.peg.316"/>
<feature type="region of interest" description="Disordered" evidence="1">
    <location>
        <begin position="60"/>
        <end position="127"/>
    </location>
</feature>
<dbReference type="Proteomes" id="UP000051048">
    <property type="component" value="Unassembled WGS sequence"/>
</dbReference>
<comment type="caution">
    <text evidence="2">The sequence shown here is derived from an EMBL/GenBank/DDBJ whole genome shotgun (WGS) entry which is preliminary data.</text>
</comment>
<evidence type="ECO:0000313" key="3">
    <source>
        <dbReference type="Proteomes" id="UP000051048"/>
    </source>
</evidence>